<protein>
    <recommendedName>
        <fullName evidence="2">AMP-dependent synthetase/ligase domain-containing protein</fullName>
    </recommendedName>
</protein>
<name>A0A8R2D799_ACYPI</name>
<sequence length="254" mass="27485">MKPLSLQRHLVTLPLNTLLENICGSYVPLLLGVTACVRDINALGFSGSNQFSPEIFAEALRRWHPQTLVLVPELLRALMIIHRRSPEVTAPLRYVAVGGARVSQQLISTARSAGLPIFEGYGLSECGSVVALNHQHHEMAGSAGKPLEGVSLTFHDAELHVRSPGNALGYLGEAPFTGSIATGDLAEQDTAGFIHIRGRRKNVQINAFGRNFSPEWVEAEAMNCTAVRRLVIFGEGLKKNVALVHTFEGMEASA</sequence>
<dbReference type="EnsemblMetazoa" id="XM_016809197.1">
    <property type="protein sequence ID" value="XP_016664686.1"/>
    <property type="gene ID" value="LOC107885548"/>
</dbReference>
<dbReference type="InterPro" id="IPR050237">
    <property type="entry name" value="ATP-dep_AMP-bd_enzyme"/>
</dbReference>
<feature type="domain" description="AMP-dependent synthetase/ligase" evidence="2">
    <location>
        <begin position="8"/>
        <end position="170"/>
    </location>
</feature>
<evidence type="ECO:0000256" key="1">
    <source>
        <dbReference type="ARBA" id="ARBA00022598"/>
    </source>
</evidence>
<dbReference type="PANTHER" id="PTHR43767:SF8">
    <property type="entry name" value="LONG-CHAIN-FATTY-ACID--COA LIGASE"/>
    <property type="match status" value="1"/>
</dbReference>
<dbReference type="Pfam" id="PF00501">
    <property type="entry name" value="AMP-binding"/>
    <property type="match status" value="1"/>
</dbReference>
<keyword evidence="1" id="KW-0436">Ligase</keyword>
<dbReference type="InterPro" id="IPR000873">
    <property type="entry name" value="AMP-dep_synth/lig_dom"/>
</dbReference>
<dbReference type="AlphaFoldDB" id="A0A8R2D799"/>
<proteinExistence type="predicted"/>
<organism evidence="3">
    <name type="scientific">Acyrthosiphon pisum</name>
    <name type="common">Pea aphid</name>
    <dbReference type="NCBI Taxonomy" id="7029"/>
    <lineage>
        <taxon>Eukaryota</taxon>
        <taxon>Metazoa</taxon>
        <taxon>Ecdysozoa</taxon>
        <taxon>Arthropoda</taxon>
        <taxon>Hexapoda</taxon>
        <taxon>Insecta</taxon>
        <taxon>Pterygota</taxon>
        <taxon>Neoptera</taxon>
        <taxon>Paraneoptera</taxon>
        <taxon>Hemiptera</taxon>
        <taxon>Sternorrhyncha</taxon>
        <taxon>Aphidomorpha</taxon>
        <taxon>Aphidoidea</taxon>
        <taxon>Aphididae</taxon>
        <taxon>Macrosiphini</taxon>
        <taxon>Acyrthosiphon</taxon>
    </lineage>
</organism>
<reference evidence="3" key="1">
    <citation type="submission" date="2022-06" db="UniProtKB">
        <authorList>
            <consortium name="EnsemblMetazoa"/>
        </authorList>
    </citation>
    <scope>IDENTIFICATION</scope>
</reference>
<evidence type="ECO:0000313" key="3">
    <source>
        <dbReference type="EnsemblMetazoa" id="XP_016664686.1"/>
    </source>
</evidence>
<accession>A0A8R2D799</accession>
<dbReference type="InterPro" id="IPR042099">
    <property type="entry name" value="ANL_N_sf"/>
</dbReference>
<dbReference type="GO" id="GO:0016874">
    <property type="term" value="F:ligase activity"/>
    <property type="evidence" value="ECO:0007669"/>
    <property type="project" value="UniProtKB-KW"/>
</dbReference>
<evidence type="ECO:0000259" key="2">
    <source>
        <dbReference type="Pfam" id="PF00501"/>
    </source>
</evidence>
<dbReference type="Gene3D" id="3.40.50.12780">
    <property type="entry name" value="N-terminal domain of ligase-like"/>
    <property type="match status" value="1"/>
</dbReference>
<dbReference type="PANTHER" id="PTHR43767">
    <property type="entry name" value="LONG-CHAIN-FATTY-ACID--COA LIGASE"/>
    <property type="match status" value="1"/>
</dbReference>
<dbReference type="SUPFAM" id="SSF56801">
    <property type="entry name" value="Acetyl-CoA synthetase-like"/>
    <property type="match status" value="1"/>
</dbReference>